<evidence type="ECO:0000313" key="3">
    <source>
        <dbReference type="Proteomes" id="UP000004459"/>
    </source>
</evidence>
<sequence length="52" mass="5781">METALKSHLGQTKTERNQAAKETPSESVNSDGVLLFEKGYKRFLVIPRSADT</sequence>
<dbReference type="Proteomes" id="UP000004459">
    <property type="component" value="Unassembled WGS sequence"/>
</dbReference>
<dbReference type="HOGENOM" id="CLU_3080118_0_0_9"/>
<name>G9YQP5_FLAPL</name>
<feature type="region of interest" description="Disordered" evidence="1">
    <location>
        <begin position="1"/>
        <end position="28"/>
    </location>
</feature>
<gene>
    <name evidence="2" type="ORF">HMPREF0372_01838</name>
</gene>
<protein>
    <submittedName>
        <fullName evidence="2">Uncharacterized protein</fullName>
    </submittedName>
</protein>
<reference evidence="2 3" key="1">
    <citation type="submission" date="2011-08" db="EMBL/GenBank/DDBJ databases">
        <authorList>
            <person name="Weinstock G."/>
            <person name="Sodergren E."/>
            <person name="Clifton S."/>
            <person name="Fulton L."/>
            <person name="Fulton B."/>
            <person name="Courtney L."/>
            <person name="Fronick C."/>
            <person name="Harrison M."/>
            <person name="Strong C."/>
            <person name="Farmer C."/>
            <person name="Delahaunty K."/>
            <person name="Markovic C."/>
            <person name="Hall O."/>
            <person name="Minx P."/>
            <person name="Tomlinson C."/>
            <person name="Mitreva M."/>
            <person name="Hou S."/>
            <person name="Chen J."/>
            <person name="Wollam A."/>
            <person name="Pepin K.H."/>
            <person name="Johnson M."/>
            <person name="Bhonagiri V."/>
            <person name="Zhang X."/>
            <person name="Suruliraj S."/>
            <person name="Warren W."/>
            <person name="Chinwalla A."/>
            <person name="Mardis E.R."/>
            <person name="Wilson R.K."/>
        </authorList>
    </citation>
    <scope>NUCLEOTIDE SEQUENCE [LARGE SCALE GENOMIC DNA]</scope>
    <source>
        <strain evidence="2 3">ATCC 29863</strain>
    </source>
</reference>
<evidence type="ECO:0000256" key="1">
    <source>
        <dbReference type="SAM" id="MobiDB-lite"/>
    </source>
</evidence>
<proteinExistence type="predicted"/>
<evidence type="ECO:0000313" key="2">
    <source>
        <dbReference type="EMBL" id="EHM51042.1"/>
    </source>
</evidence>
<dbReference type="AlphaFoldDB" id="G9YQP5"/>
<dbReference type="EMBL" id="AGCK01000138">
    <property type="protein sequence ID" value="EHM51042.1"/>
    <property type="molecule type" value="Genomic_DNA"/>
</dbReference>
<comment type="caution">
    <text evidence="2">The sequence shown here is derived from an EMBL/GenBank/DDBJ whole genome shotgun (WGS) entry which is preliminary data.</text>
</comment>
<organism evidence="2 3">
    <name type="scientific">Flavonifractor plautii ATCC 29863</name>
    <dbReference type="NCBI Taxonomy" id="411475"/>
    <lineage>
        <taxon>Bacteria</taxon>
        <taxon>Bacillati</taxon>
        <taxon>Bacillota</taxon>
        <taxon>Clostridia</taxon>
        <taxon>Eubacteriales</taxon>
        <taxon>Oscillospiraceae</taxon>
        <taxon>Flavonifractor</taxon>
    </lineage>
</organism>
<accession>G9YQP5</accession>